<dbReference type="PATRIC" id="fig|1261131.3.peg.480"/>
<dbReference type="InterPro" id="IPR030392">
    <property type="entry name" value="S74_ICA"/>
</dbReference>
<dbReference type="HOGENOM" id="CLU_1737192_0_0_5"/>
<evidence type="ECO:0000313" key="2">
    <source>
        <dbReference type="EMBL" id="AHA27860.1"/>
    </source>
</evidence>
<keyword evidence="3" id="KW-1185">Reference proteome</keyword>
<proteinExistence type="predicted"/>
<dbReference type="STRING" id="1261131.lam_501"/>
<sequence>MKAKRAYFHNLAQAQDYEQKMANQQNSLHELLSLMQAIAPSKIVMPDHKSTPISPVDYKDIVQNDYQNRFVDWKERQKNILNYINMGSKLIDPLVSDRRMKRDIKPVAGLYKYRYHSDPSDIQRIGVMAQEIGKIRPDAVITNHQGIKSVDYGRLFHFPKHLRKRRK</sequence>
<gene>
    <name evidence="2" type="ORF">lam_501</name>
</gene>
<accession>U6B4N9</accession>
<dbReference type="Pfam" id="PF13884">
    <property type="entry name" value="Peptidase_S74"/>
    <property type="match status" value="1"/>
</dbReference>
<evidence type="ECO:0000313" key="3">
    <source>
        <dbReference type="Proteomes" id="UP000017862"/>
    </source>
</evidence>
<organism evidence="2 3">
    <name type="scientific">Candidatus Liberibacter americanus str. Sao Paulo</name>
    <dbReference type="NCBI Taxonomy" id="1261131"/>
    <lineage>
        <taxon>Bacteria</taxon>
        <taxon>Pseudomonadati</taxon>
        <taxon>Pseudomonadota</taxon>
        <taxon>Alphaproteobacteria</taxon>
        <taxon>Hyphomicrobiales</taxon>
        <taxon>Rhizobiaceae</taxon>
        <taxon>Liberibacter</taxon>
    </lineage>
</organism>
<dbReference type="EMBL" id="CP006604">
    <property type="protein sequence ID" value="AHA27860.1"/>
    <property type="molecule type" value="Genomic_DNA"/>
</dbReference>
<evidence type="ECO:0000259" key="1">
    <source>
        <dbReference type="Pfam" id="PF13884"/>
    </source>
</evidence>
<dbReference type="Proteomes" id="UP000017862">
    <property type="component" value="Chromosome"/>
</dbReference>
<dbReference type="AlphaFoldDB" id="U6B4N9"/>
<name>U6B4N9_9HYPH</name>
<protein>
    <recommendedName>
        <fullName evidence="1">Peptidase S74 domain-containing protein</fullName>
    </recommendedName>
</protein>
<feature type="domain" description="Peptidase S74" evidence="1">
    <location>
        <begin position="96"/>
        <end position="140"/>
    </location>
</feature>
<reference evidence="2 3" key="1">
    <citation type="journal article" date="2014" name="Mol. Plant Microbe Interact.">
        <title>The complete genome sequence of Candidatus Liberibacter americanus, associated with citrus Huanglongbing.</title>
        <authorList>
            <person name="Wulff N.A."/>
            <person name="Zhang S."/>
            <person name="Setubal J.C."/>
            <person name="Almeida N.F."/>
            <person name="Martins E.C."/>
            <person name="Harakava R."/>
            <person name="Kumar D."/>
            <person name="Rangel L.T."/>
            <person name="Foissac X."/>
            <person name="Bove J."/>
            <person name="Gabriel D.W."/>
        </authorList>
    </citation>
    <scope>NUCLEOTIDE SEQUENCE [LARGE SCALE GENOMIC DNA]</scope>
    <source>
        <strain evidence="2 3">Sao Paulo</strain>
    </source>
</reference>
<dbReference type="KEGG" id="lar:lam_501"/>